<protein>
    <submittedName>
        <fullName evidence="1">Uncharacterized protein</fullName>
    </submittedName>
</protein>
<dbReference type="Proteomes" id="UP001160483">
    <property type="component" value="Unassembled WGS sequence"/>
</dbReference>
<evidence type="ECO:0000313" key="3">
    <source>
        <dbReference type="Proteomes" id="UP001158986"/>
    </source>
</evidence>
<name>A0AAU9L1H1_9STRA</name>
<evidence type="ECO:0000313" key="4">
    <source>
        <dbReference type="Proteomes" id="UP001160483"/>
    </source>
</evidence>
<accession>A0AAU9L1H1</accession>
<evidence type="ECO:0000313" key="2">
    <source>
        <dbReference type="EMBL" id="CAH0513639.1"/>
    </source>
</evidence>
<comment type="caution">
    <text evidence="1">The sequence shown here is derived from an EMBL/GenBank/DDBJ whole genome shotgun (WGS) entry which is preliminary data.</text>
</comment>
<evidence type="ECO:0000313" key="1">
    <source>
        <dbReference type="EMBL" id="CAH0479809.1"/>
    </source>
</evidence>
<dbReference type="EMBL" id="CAKLCB010000016">
    <property type="protein sequence ID" value="CAH0513639.1"/>
    <property type="molecule type" value="Genomic_DNA"/>
</dbReference>
<organism evidence="1 4">
    <name type="scientific">Peronospora belbahrii</name>
    <dbReference type="NCBI Taxonomy" id="622444"/>
    <lineage>
        <taxon>Eukaryota</taxon>
        <taxon>Sar</taxon>
        <taxon>Stramenopiles</taxon>
        <taxon>Oomycota</taxon>
        <taxon>Peronosporomycetes</taxon>
        <taxon>Peronosporales</taxon>
        <taxon>Peronosporaceae</taxon>
        <taxon>Peronospora</taxon>
    </lineage>
</organism>
<dbReference type="Proteomes" id="UP001158986">
    <property type="component" value="Unassembled WGS sequence"/>
</dbReference>
<dbReference type="AlphaFoldDB" id="A0AAU9L1H1"/>
<sequence>MTAIARVEEYLATFMKKVVYYEKFFQRMGSNLPVCVTDTANLLFQRCYEYRDEIRDELESSVAYVADAGRWVVGMGDWNSKMEKRLNQTLAATVTLKNAPMNRKAGGAVSTSDVKPPIARKRLTKAAKFSSEMSALGMEISGALSEILGSNNCNMSAASTSIKQTSTSQGFDTDNEAMNPFADSYRDSNDTCAKGVSSAGASVTSSAQSLSDTTLADMDALPRYPHSDKDITEGPLSPVSMGEYECLEIDSIPKYAAFKSSAQLAARRQYAPGSENGSHAVSATYNGRQSTNSASITEYNELFPSPPLSAQTVSSYLESPDTHASLKKTLYAKPMLDINYLYDSHCEMAHNPFVLPNTSGSCGYDSSVISPTKSPSLRQQRAQPNNGLLNTTRASSPLSTSACASSAALDRTQTFVPLSAALLDPFAAGTEVGVASSLPTPYKAINFPQAGARTALTSGPAFCAQSSSLDGAQGYQKYSACNVDSIEAGVTATKITTADDAYHDSDYEHDLFGVSKKA</sequence>
<keyword evidence="3" id="KW-1185">Reference proteome</keyword>
<proteinExistence type="predicted"/>
<reference evidence="1 3" key="1">
    <citation type="submission" date="2021-11" db="EMBL/GenBank/DDBJ databases">
        <authorList>
            <person name="Islam A."/>
            <person name="Islam S."/>
            <person name="Flora M.S."/>
            <person name="Rahman M."/>
            <person name="Ziaur R.M."/>
            <person name="Epstein J.H."/>
            <person name="Hassan M."/>
            <person name="Klassen M."/>
            <person name="Woodard K."/>
            <person name="Webb A."/>
            <person name="Webby R.J."/>
            <person name="El Zowalaty M.E."/>
        </authorList>
    </citation>
    <scope>NUCLEOTIDE SEQUENCE</scope>
    <source>
        <strain evidence="2">Pbs1</strain>
        <strain evidence="1">Pbs3</strain>
    </source>
</reference>
<dbReference type="EMBL" id="CAKKTJ010000321">
    <property type="protein sequence ID" value="CAH0479809.1"/>
    <property type="molecule type" value="Genomic_DNA"/>
</dbReference>
<gene>
    <name evidence="2" type="ORF">PBS001_LOCUS445</name>
    <name evidence="1" type="ORF">PBS003_LOCUS6441</name>
</gene>